<reference evidence="1" key="1">
    <citation type="journal article" date="2015" name="Nature">
        <title>Complex archaea that bridge the gap between prokaryotes and eukaryotes.</title>
        <authorList>
            <person name="Spang A."/>
            <person name="Saw J.H."/>
            <person name="Jorgensen S.L."/>
            <person name="Zaremba-Niedzwiedzka K."/>
            <person name="Martijn J."/>
            <person name="Lind A.E."/>
            <person name="van Eijk R."/>
            <person name="Schleper C."/>
            <person name="Guy L."/>
            <person name="Ettema T.J."/>
        </authorList>
    </citation>
    <scope>NUCLEOTIDE SEQUENCE</scope>
</reference>
<evidence type="ECO:0000313" key="1">
    <source>
        <dbReference type="EMBL" id="KKL24381.1"/>
    </source>
</evidence>
<comment type="caution">
    <text evidence="1">The sequence shown here is derived from an EMBL/GenBank/DDBJ whole genome shotgun (WGS) entry which is preliminary data.</text>
</comment>
<accession>A0A0F9E3A5</accession>
<organism evidence="1">
    <name type="scientific">marine sediment metagenome</name>
    <dbReference type="NCBI Taxonomy" id="412755"/>
    <lineage>
        <taxon>unclassified sequences</taxon>
        <taxon>metagenomes</taxon>
        <taxon>ecological metagenomes</taxon>
    </lineage>
</organism>
<sequence length="69" mass="7502">MSDMTPSDIVIVVALAVGLFIAVVIAAGGLEQRDLYHGKLCAEWLADATTREDTLTIYLADEVCYRNAQ</sequence>
<dbReference type="EMBL" id="LAZR01036617">
    <property type="protein sequence ID" value="KKL24381.1"/>
    <property type="molecule type" value="Genomic_DNA"/>
</dbReference>
<proteinExistence type="predicted"/>
<gene>
    <name evidence="1" type="ORF">LCGC14_2415900</name>
</gene>
<dbReference type="AlphaFoldDB" id="A0A0F9E3A5"/>
<protein>
    <submittedName>
        <fullName evidence="1">Uncharacterized protein</fullName>
    </submittedName>
</protein>
<name>A0A0F9E3A5_9ZZZZ</name>